<dbReference type="AlphaFoldDB" id="A0AA41T3L8"/>
<dbReference type="FunFam" id="1.20.1250.20:FF:000164">
    <property type="entry name" value="solute carrier family 2, facilitated glucose transporter member 10"/>
    <property type="match status" value="1"/>
</dbReference>
<dbReference type="PRINTS" id="PR00171">
    <property type="entry name" value="SUGRTRNSPORT"/>
</dbReference>
<evidence type="ECO:0000256" key="4">
    <source>
        <dbReference type="ARBA" id="ARBA00007004"/>
    </source>
</evidence>
<dbReference type="Gene3D" id="1.20.1250.20">
    <property type="entry name" value="MFS general substrate transporter like domains"/>
    <property type="match status" value="1"/>
</dbReference>
<sequence length="360" mass="39132">MFGWAVVPALLQNLGLLFLPAAVDEMASHKDLIPLQGGAASKLGLERPRYTFLDLFRAQDNMRGRSVNLGLLFLPAAVDETASHKDLIPLQGGAASKLGLERPCYTFLDLFRAQDNMRGRSVVRLGLVLFQQLTGQPNVLCYASTIFHSGHAKRHPAGWPPWRLCSAKGLISNSNAENQGNQQEPVLSTSKETKSHPGGKDVTTLPPSALSTSPAVTSSPAPEPALLRWAALIFSMAFVSTFFFGFGPVTWLVLSEIYPVEVQGRVFAFCNSFNWATNLFISLSFLHLIGAIGLSWTFLLYGLTTVLGLGFIYLVVLETKGQSLAEIDQQFQNSRFALCFGHGQNSAGVQYSRIGVPVAS</sequence>
<keyword evidence="6" id="KW-0963">Cytoplasm</keyword>
<keyword evidence="7 17" id="KW-0762">Sugar transport</keyword>
<name>A0AA41T3L8_SCICA</name>
<evidence type="ECO:0000256" key="15">
    <source>
        <dbReference type="SAM" id="Phobius"/>
    </source>
</evidence>
<dbReference type="Pfam" id="PF00083">
    <property type="entry name" value="Sugar_tr"/>
    <property type="match status" value="1"/>
</dbReference>
<dbReference type="InterPro" id="IPR050820">
    <property type="entry name" value="MFS_Sugar_Transporter"/>
</dbReference>
<evidence type="ECO:0000256" key="9">
    <source>
        <dbReference type="ARBA" id="ARBA00022989"/>
    </source>
</evidence>
<comment type="catalytic activity">
    <reaction evidence="1">
        <text>D-glucose(out) = D-glucose(in)</text>
        <dbReference type="Rhea" id="RHEA:60376"/>
        <dbReference type="ChEBI" id="CHEBI:4167"/>
    </reaction>
</comment>
<feature type="compositionally biased region" description="Polar residues" evidence="14">
    <location>
        <begin position="174"/>
        <end position="190"/>
    </location>
</feature>
<evidence type="ECO:0000256" key="8">
    <source>
        <dbReference type="ARBA" id="ARBA00022692"/>
    </source>
</evidence>
<keyword evidence="8 15" id="KW-0812">Transmembrane</keyword>
<comment type="caution">
    <text evidence="17">The sequence shown here is derived from an EMBL/GenBank/DDBJ whole genome shotgun (WGS) entry which is preliminary data.</text>
</comment>
<comment type="subcellular location">
    <subcellularLocation>
        <location evidence="3">Cytoplasm</location>
        <location evidence="3">Perinuclear region</location>
    </subcellularLocation>
    <subcellularLocation>
        <location evidence="2">Endomembrane system</location>
        <topology evidence="2">Multi-pass membrane protein</topology>
    </subcellularLocation>
</comment>
<dbReference type="PANTHER" id="PTHR48023:SF7">
    <property type="entry name" value="SOLUTE CARRIER FAMILY 2, FACILITATED GLUCOSE TRANSPORTER MEMBER 10"/>
    <property type="match status" value="1"/>
</dbReference>
<evidence type="ECO:0000256" key="6">
    <source>
        <dbReference type="ARBA" id="ARBA00022490"/>
    </source>
</evidence>
<dbReference type="GO" id="GO:0016020">
    <property type="term" value="C:membrane"/>
    <property type="evidence" value="ECO:0007669"/>
    <property type="project" value="InterPro"/>
</dbReference>
<feature type="signal peptide" evidence="16">
    <location>
        <begin position="1"/>
        <end position="25"/>
    </location>
</feature>
<accession>A0AA41T3L8</accession>
<feature type="transmembrane region" description="Helical" evidence="15">
    <location>
        <begin position="298"/>
        <end position="317"/>
    </location>
</feature>
<evidence type="ECO:0000256" key="3">
    <source>
        <dbReference type="ARBA" id="ARBA00004556"/>
    </source>
</evidence>
<keyword evidence="9 15" id="KW-1133">Transmembrane helix</keyword>
<feature type="chain" id="PRO_5041309992" description="Solute carrier family 2, facilitated glucose transporter member 10" evidence="16">
    <location>
        <begin position="26"/>
        <end position="360"/>
    </location>
</feature>
<evidence type="ECO:0000256" key="13">
    <source>
        <dbReference type="ARBA" id="ARBA00042909"/>
    </source>
</evidence>
<protein>
    <recommendedName>
        <fullName evidence="12">Solute carrier family 2, facilitated glucose transporter member 10</fullName>
    </recommendedName>
    <alternativeName>
        <fullName evidence="13">Glucose transporter type 10</fullName>
    </alternativeName>
</protein>
<keyword evidence="18" id="KW-1185">Reference proteome</keyword>
<dbReference type="GO" id="GO:0072359">
    <property type="term" value="P:circulatory system development"/>
    <property type="evidence" value="ECO:0007669"/>
    <property type="project" value="TreeGrafter"/>
</dbReference>
<dbReference type="EMBL" id="JAATJV010412241">
    <property type="protein sequence ID" value="MBZ3886933.1"/>
    <property type="molecule type" value="Genomic_DNA"/>
</dbReference>
<feature type="transmembrane region" description="Helical" evidence="15">
    <location>
        <begin position="229"/>
        <end position="254"/>
    </location>
</feature>
<gene>
    <name evidence="17" type="ORF">SUZIE_190425</name>
</gene>
<comment type="similarity">
    <text evidence="4">Belongs to the major facilitator superfamily. Sugar transporter (TC 2.A.1.1) family. Glucose transporter subfamily.</text>
</comment>
<evidence type="ECO:0000256" key="2">
    <source>
        <dbReference type="ARBA" id="ARBA00004127"/>
    </source>
</evidence>
<evidence type="ECO:0000313" key="17">
    <source>
        <dbReference type="EMBL" id="MBZ3886933.1"/>
    </source>
</evidence>
<keyword evidence="10 15" id="KW-0472">Membrane</keyword>
<organism evidence="17 18">
    <name type="scientific">Sciurus carolinensis</name>
    <name type="common">Eastern gray squirrel</name>
    <dbReference type="NCBI Taxonomy" id="30640"/>
    <lineage>
        <taxon>Eukaryota</taxon>
        <taxon>Metazoa</taxon>
        <taxon>Chordata</taxon>
        <taxon>Craniata</taxon>
        <taxon>Vertebrata</taxon>
        <taxon>Euteleostomi</taxon>
        <taxon>Mammalia</taxon>
        <taxon>Eutheria</taxon>
        <taxon>Euarchontoglires</taxon>
        <taxon>Glires</taxon>
        <taxon>Rodentia</taxon>
        <taxon>Sciuromorpha</taxon>
        <taxon>Sciuridae</taxon>
        <taxon>Sciurinae</taxon>
        <taxon>Sciurini</taxon>
        <taxon>Sciurus</taxon>
    </lineage>
</organism>
<feature type="region of interest" description="Disordered" evidence="14">
    <location>
        <begin position="174"/>
        <end position="220"/>
    </location>
</feature>
<proteinExistence type="inferred from homology"/>
<dbReference type="GO" id="GO:0048471">
    <property type="term" value="C:perinuclear region of cytoplasm"/>
    <property type="evidence" value="ECO:0007669"/>
    <property type="project" value="UniProtKB-SubCell"/>
</dbReference>
<comment type="function">
    <text evidence="11">Facilitative glucose transporter required for the development of the cardiovascular system.</text>
</comment>
<keyword evidence="16" id="KW-0732">Signal</keyword>
<dbReference type="InterPro" id="IPR005828">
    <property type="entry name" value="MFS_sugar_transport-like"/>
</dbReference>
<evidence type="ECO:0000256" key="16">
    <source>
        <dbReference type="SAM" id="SignalP"/>
    </source>
</evidence>
<keyword evidence="5" id="KW-0813">Transport</keyword>
<feature type="transmembrane region" description="Helical" evidence="15">
    <location>
        <begin position="266"/>
        <end position="292"/>
    </location>
</feature>
<evidence type="ECO:0000313" key="18">
    <source>
        <dbReference type="Proteomes" id="UP001166674"/>
    </source>
</evidence>
<dbReference type="SUPFAM" id="SSF103473">
    <property type="entry name" value="MFS general substrate transporter"/>
    <property type="match status" value="1"/>
</dbReference>
<evidence type="ECO:0000256" key="14">
    <source>
        <dbReference type="SAM" id="MobiDB-lite"/>
    </source>
</evidence>
<evidence type="ECO:0000256" key="7">
    <source>
        <dbReference type="ARBA" id="ARBA00022597"/>
    </source>
</evidence>
<evidence type="ECO:0000256" key="1">
    <source>
        <dbReference type="ARBA" id="ARBA00000618"/>
    </source>
</evidence>
<dbReference type="GO" id="GO:0012505">
    <property type="term" value="C:endomembrane system"/>
    <property type="evidence" value="ECO:0007669"/>
    <property type="project" value="UniProtKB-SubCell"/>
</dbReference>
<dbReference type="GO" id="GO:1904659">
    <property type="term" value="P:D-glucose transmembrane transport"/>
    <property type="evidence" value="ECO:0007669"/>
    <property type="project" value="TreeGrafter"/>
</dbReference>
<dbReference type="GO" id="GO:0055056">
    <property type="term" value="F:D-glucose transmembrane transporter activity"/>
    <property type="evidence" value="ECO:0007669"/>
    <property type="project" value="TreeGrafter"/>
</dbReference>
<evidence type="ECO:0000256" key="5">
    <source>
        <dbReference type="ARBA" id="ARBA00022448"/>
    </source>
</evidence>
<reference evidence="17" key="1">
    <citation type="submission" date="2020-03" db="EMBL/GenBank/DDBJ databases">
        <title>Studies in the Genomics of Life Span.</title>
        <authorList>
            <person name="Glass D."/>
        </authorList>
    </citation>
    <scope>NUCLEOTIDE SEQUENCE</scope>
    <source>
        <strain evidence="17">SUZIE</strain>
        <tissue evidence="17">Muscle</tissue>
    </source>
</reference>
<evidence type="ECO:0000256" key="12">
    <source>
        <dbReference type="ARBA" id="ARBA00039240"/>
    </source>
</evidence>
<evidence type="ECO:0000256" key="10">
    <source>
        <dbReference type="ARBA" id="ARBA00023136"/>
    </source>
</evidence>
<dbReference type="InterPro" id="IPR036259">
    <property type="entry name" value="MFS_trans_sf"/>
</dbReference>
<dbReference type="PANTHER" id="PTHR48023">
    <property type="entry name" value="D-XYLOSE-PROTON SYMPORTER-LIKE 2"/>
    <property type="match status" value="1"/>
</dbReference>
<feature type="compositionally biased region" description="Low complexity" evidence="14">
    <location>
        <begin position="202"/>
        <end position="220"/>
    </location>
</feature>
<dbReference type="InterPro" id="IPR003663">
    <property type="entry name" value="Sugar/inositol_transpt"/>
</dbReference>
<evidence type="ECO:0000256" key="11">
    <source>
        <dbReference type="ARBA" id="ARBA00037777"/>
    </source>
</evidence>
<dbReference type="Proteomes" id="UP001166674">
    <property type="component" value="Unassembled WGS sequence"/>
</dbReference>